<dbReference type="GO" id="GO:0005789">
    <property type="term" value="C:endoplasmic reticulum membrane"/>
    <property type="evidence" value="ECO:0007669"/>
    <property type="project" value="UniProtKB-SubCell"/>
</dbReference>
<name>A0A4R0R9B0_9APHY</name>
<evidence type="ECO:0000256" key="11">
    <source>
        <dbReference type="RuleBase" id="RU368082"/>
    </source>
</evidence>
<reference evidence="12 13" key="1">
    <citation type="submission" date="2018-11" db="EMBL/GenBank/DDBJ databases">
        <title>Genome assembly of Steccherinum ochraceum LE-BIN_3174, the white-rot fungus of the Steccherinaceae family (The Residual Polyporoid clade, Polyporales, Basidiomycota).</title>
        <authorList>
            <person name="Fedorova T.V."/>
            <person name="Glazunova O.A."/>
            <person name="Landesman E.O."/>
            <person name="Moiseenko K.V."/>
            <person name="Psurtseva N.V."/>
            <person name="Savinova O.S."/>
            <person name="Shakhova N.V."/>
            <person name="Tyazhelova T.V."/>
            <person name="Vasina D.V."/>
        </authorList>
    </citation>
    <scope>NUCLEOTIDE SEQUENCE [LARGE SCALE GENOMIC DNA]</scope>
    <source>
        <strain evidence="12 13">LE-BIN_3174</strain>
    </source>
</reference>
<keyword evidence="4" id="KW-0812">Transmembrane</keyword>
<keyword evidence="5 11" id="KW-0732">Signal</keyword>
<evidence type="ECO:0000256" key="9">
    <source>
        <dbReference type="ARBA" id="ARBA00023180"/>
    </source>
</evidence>
<comment type="similarity">
    <text evidence="2 11">Belongs to the KAR5 family.</text>
</comment>
<dbReference type="GO" id="GO:0000742">
    <property type="term" value="P:karyogamy involved in conjugation with cellular fusion"/>
    <property type="evidence" value="ECO:0007669"/>
    <property type="project" value="UniProtKB-UniRule"/>
</dbReference>
<dbReference type="Pfam" id="PF04163">
    <property type="entry name" value="Tht1"/>
    <property type="match status" value="1"/>
</dbReference>
<comment type="caution">
    <text evidence="12">The sequence shown here is derived from an EMBL/GenBank/DDBJ whole genome shotgun (WGS) entry which is preliminary data.</text>
</comment>
<keyword evidence="3 11" id="KW-0415">Karyogamy</keyword>
<keyword evidence="7" id="KW-1133">Transmembrane helix</keyword>
<evidence type="ECO:0000256" key="10">
    <source>
        <dbReference type="ARBA" id="ARBA00023242"/>
    </source>
</evidence>
<keyword evidence="10 11" id="KW-0539">Nucleus</keyword>
<evidence type="ECO:0000256" key="7">
    <source>
        <dbReference type="ARBA" id="ARBA00022989"/>
    </source>
</evidence>
<keyword evidence="9" id="KW-0325">Glycoprotein</keyword>
<evidence type="ECO:0000256" key="6">
    <source>
        <dbReference type="ARBA" id="ARBA00022824"/>
    </source>
</evidence>
<comment type="function">
    <text evidence="1 11">Required for nuclear membrane fusion during karyogamy.</text>
</comment>
<comment type="subcellular location">
    <subcellularLocation>
        <location evidence="11">Endoplasmic reticulum membrane</location>
    </subcellularLocation>
    <subcellularLocation>
        <location evidence="11">Nucleus membrane</location>
    </subcellularLocation>
</comment>
<evidence type="ECO:0008006" key="14">
    <source>
        <dbReference type="Google" id="ProtNLM"/>
    </source>
</evidence>
<dbReference type="AlphaFoldDB" id="A0A4R0R9B0"/>
<organism evidence="12 13">
    <name type="scientific">Steccherinum ochraceum</name>
    <dbReference type="NCBI Taxonomy" id="92696"/>
    <lineage>
        <taxon>Eukaryota</taxon>
        <taxon>Fungi</taxon>
        <taxon>Dikarya</taxon>
        <taxon>Basidiomycota</taxon>
        <taxon>Agaricomycotina</taxon>
        <taxon>Agaricomycetes</taxon>
        <taxon>Polyporales</taxon>
        <taxon>Steccherinaceae</taxon>
        <taxon>Steccherinum</taxon>
    </lineage>
</organism>
<dbReference type="EMBL" id="RWJN01000257">
    <property type="protein sequence ID" value="TCD64082.1"/>
    <property type="molecule type" value="Genomic_DNA"/>
</dbReference>
<evidence type="ECO:0000313" key="12">
    <source>
        <dbReference type="EMBL" id="TCD64082.1"/>
    </source>
</evidence>
<dbReference type="GO" id="GO:0031965">
    <property type="term" value="C:nuclear membrane"/>
    <property type="evidence" value="ECO:0007669"/>
    <property type="project" value="UniProtKB-SubCell"/>
</dbReference>
<evidence type="ECO:0000256" key="8">
    <source>
        <dbReference type="ARBA" id="ARBA00023136"/>
    </source>
</evidence>
<proteinExistence type="inferred from homology"/>
<gene>
    <name evidence="12" type="ORF">EIP91_004554</name>
</gene>
<dbReference type="PANTHER" id="PTHR28012">
    <property type="entry name" value="NUCLEAR FUSION PROTEIN KAR5"/>
    <property type="match status" value="1"/>
</dbReference>
<keyword evidence="6 11" id="KW-0256">Endoplasmic reticulum</keyword>
<dbReference type="PANTHER" id="PTHR28012:SF1">
    <property type="entry name" value="NUCLEAR FUSION PROTEIN KAR5"/>
    <property type="match status" value="1"/>
</dbReference>
<accession>A0A4R0R9B0</accession>
<dbReference type="OrthoDB" id="5311848at2759"/>
<evidence type="ECO:0000256" key="3">
    <source>
        <dbReference type="ARBA" id="ARBA00022459"/>
    </source>
</evidence>
<dbReference type="Proteomes" id="UP000292702">
    <property type="component" value="Unassembled WGS sequence"/>
</dbReference>
<evidence type="ECO:0000256" key="2">
    <source>
        <dbReference type="ARBA" id="ARBA00010473"/>
    </source>
</evidence>
<keyword evidence="13" id="KW-1185">Reference proteome</keyword>
<keyword evidence="8" id="KW-0472">Membrane</keyword>
<sequence length="538" mass="60552">MSLIRSHYHRKQTRNGQNDRLDIASLNYYKQSVLGENFRDWCRFRESIWSGGELSTVGSSQDIEAIIQNVGRLEGYSRVPDCFQQAAVMVKSRCSELEMHEEERIKAAISMTLCELRTGRHSPPMECLPFSSDFEDTILPAGRDSHRSCVEALSRSAQYWSSYSGYLREVHLNAAQLCFAFRRWNDIDTAKDIYQNITLDKLELLRLLLDREHALQGNQALVSQLLQDLTAMIANVDGTSASLSNALQLAIGRLEDGSTEVMSAMQVELLQFRRTNEEDSKRHLDEVSLSIHGLFEQHTTSLESLMENLESAIQTRADAAFSPYQIRIQELADFTLPFKHSFGVEWQALSQDVTFMRQTLQHLTLSTHSAMIQFEHQARDALSAHLTEQQIATDSAQRLSDTLTDLAAKTREEMNTINSTAAAVREGILRQSQGTLGISTVKDWLATAVFWLLEIVLRIDSRHLEYLLPCFGEVVSHGPRKQAPLTARWLSDCRGRSTKSPSKSEQTAVLAAEPMLSAVPRISRVPDRLLPSAVPGIA</sequence>
<protein>
    <recommendedName>
        <fullName evidence="14">Nuclear fusion protein KAR5</fullName>
    </recommendedName>
</protein>
<dbReference type="GO" id="GO:0048288">
    <property type="term" value="P:nuclear membrane fusion involved in karyogamy"/>
    <property type="evidence" value="ECO:0007669"/>
    <property type="project" value="UniProtKB-UniRule"/>
</dbReference>
<dbReference type="InterPro" id="IPR007292">
    <property type="entry name" value="Nuclear_fusion_Kar5"/>
</dbReference>
<evidence type="ECO:0000256" key="5">
    <source>
        <dbReference type="ARBA" id="ARBA00022729"/>
    </source>
</evidence>
<evidence type="ECO:0000313" key="13">
    <source>
        <dbReference type="Proteomes" id="UP000292702"/>
    </source>
</evidence>
<evidence type="ECO:0000256" key="4">
    <source>
        <dbReference type="ARBA" id="ARBA00022692"/>
    </source>
</evidence>
<evidence type="ECO:0000256" key="1">
    <source>
        <dbReference type="ARBA" id="ARBA00003389"/>
    </source>
</evidence>